<evidence type="ECO:0000256" key="2">
    <source>
        <dbReference type="ARBA" id="ARBA00006275"/>
    </source>
</evidence>
<feature type="domain" description="RagB/SusD" evidence="6">
    <location>
        <begin position="339"/>
        <end position="663"/>
    </location>
</feature>
<sequence>MNLKINKYIALSFLTVGALTMSSCNDFLDREPLSSVTPQQYLNNENDLASYALGMYNLNVFSTHGGWGVGTLNNDNGTDNQATANANYNLWVHQYRQVPNNGENWEFSRIRNCNYFFEQVMPKWKAGIIQGSETNIKQYIGEMYFFRAWEYFSKLQSYGDYPIVTRVLKDQQDEMVAASKRSPRNEVARYIIQSLDSAVMYLQADFKKKNRITRNAALLVKSRVALYEATFETYHKGTPRVPGEPGWPGANMDYNKGKTFNIDGEIKYFIAQAKDAAKQVADNVPLTQNNGKMNPGLGQVNGFNPYFDMFNAVDMSTIPEVLLWRAYGTEQSITHGVSVYIRNGGNTGVTKALVDNFLMKNGLPIYAAGSGYDTQYADTSTQTVKVNRDERLQLFLAGKNDVLNSTNDTTFFGNAGILNIQECRDITGYRLRKCFSYDPKQAPGSNLDCTYGSIVFRAVEAYLNYIEASCLENGGNSIDPTADAYWKQIRARAGVNTDYTVTVNATDLTKEDDWGVYSAGKKVSSLMYNIRRERRCELMGESVRMMDLKRWRALDQVKNYIVRGFNLWDHIWAFYTKKPDPGKLPVPGDMLIYNGGNTSNVSPKTDGKYLCPYRIIVANNKVYSGYNWDEANYLDPVPYRQIQLASPNKASTELSTIYQNPYWPVEVGGVAMQ</sequence>
<proteinExistence type="inferred from homology"/>
<evidence type="ECO:0000259" key="6">
    <source>
        <dbReference type="Pfam" id="PF07980"/>
    </source>
</evidence>
<gene>
    <name evidence="8" type="ORF">BSYN_03450</name>
</gene>
<dbReference type="SUPFAM" id="SSF48452">
    <property type="entry name" value="TPR-like"/>
    <property type="match status" value="1"/>
</dbReference>
<organism evidence="8 9">
    <name type="scientific">Bacteroides sedimenti</name>
    <dbReference type="NCBI Taxonomy" id="2136147"/>
    <lineage>
        <taxon>Bacteria</taxon>
        <taxon>Pseudomonadati</taxon>
        <taxon>Bacteroidota</taxon>
        <taxon>Bacteroidia</taxon>
        <taxon>Bacteroidales</taxon>
        <taxon>Bacteroidaceae</taxon>
        <taxon>Bacteroides</taxon>
    </lineage>
</organism>
<keyword evidence="3" id="KW-0732">Signal</keyword>
<keyword evidence="4" id="KW-0472">Membrane</keyword>
<evidence type="ECO:0000256" key="3">
    <source>
        <dbReference type="ARBA" id="ARBA00022729"/>
    </source>
</evidence>
<evidence type="ECO:0000256" key="4">
    <source>
        <dbReference type="ARBA" id="ARBA00023136"/>
    </source>
</evidence>
<dbReference type="InterPro" id="IPR011990">
    <property type="entry name" value="TPR-like_helical_dom_sf"/>
</dbReference>
<keyword evidence="9" id="KW-1185">Reference proteome</keyword>
<keyword evidence="5" id="KW-0998">Cell outer membrane</keyword>
<comment type="subcellular location">
    <subcellularLocation>
        <location evidence="1">Cell outer membrane</location>
    </subcellularLocation>
</comment>
<accession>A0ABN6Z7J2</accession>
<dbReference type="InterPro" id="IPR012944">
    <property type="entry name" value="SusD_RagB_dom"/>
</dbReference>
<dbReference type="Proteomes" id="UP001496674">
    <property type="component" value="Chromosome"/>
</dbReference>
<evidence type="ECO:0000313" key="9">
    <source>
        <dbReference type="Proteomes" id="UP001496674"/>
    </source>
</evidence>
<dbReference type="Pfam" id="PF14322">
    <property type="entry name" value="SusD-like_3"/>
    <property type="match status" value="1"/>
</dbReference>
<name>A0ABN6Z7J2_9BACE</name>
<evidence type="ECO:0008006" key="10">
    <source>
        <dbReference type="Google" id="ProtNLM"/>
    </source>
</evidence>
<dbReference type="Pfam" id="PF07980">
    <property type="entry name" value="SusD_RagB"/>
    <property type="match status" value="1"/>
</dbReference>
<reference evidence="8 9" key="1">
    <citation type="submission" date="2023-04" db="EMBL/GenBank/DDBJ databases">
        <title>Draft genome sequence of acteroides sedimenti strain YN3PY1.</title>
        <authorList>
            <person name="Yoshida N."/>
        </authorList>
    </citation>
    <scope>NUCLEOTIDE SEQUENCE [LARGE SCALE GENOMIC DNA]</scope>
    <source>
        <strain evidence="8 9">YN3PY1</strain>
    </source>
</reference>
<dbReference type="InterPro" id="IPR033985">
    <property type="entry name" value="SusD-like_N"/>
</dbReference>
<evidence type="ECO:0000256" key="1">
    <source>
        <dbReference type="ARBA" id="ARBA00004442"/>
    </source>
</evidence>
<feature type="domain" description="SusD-like N-terminal" evidence="7">
    <location>
        <begin position="26"/>
        <end position="226"/>
    </location>
</feature>
<dbReference type="PROSITE" id="PS51257">
    <property type="entry name" value="PROKAR_LIPOPROTEIN"/>
    <property type="match status" value="1"/>
</dbReference>
<evidence type="ECO:0000313" key="8">
    <source>
        <dbReference type="EMBL" id="BEG98080.1"/>
    </source>
</evidence>
<comment type="similarity">
    <text evidence="2">Belongs to the SusD family.</text>
</comment>
<evidence type="ECO:0000256" key="5">
    <source>
        <dbReference type="ARBA" id="ARBA00023237"/>
    </source>
</evidence>
<dbReference type="RefSeq" id="WP_353332722.1">
    <property type="nucleotide sequence ID" value="NZ_AP028055.1"/>
</dbReference>
<dbReference type="EMBL" id="AP028055">
    <property type="protein sequence ID" value="BEG98080.1"/>
    <property type="molecule type" value="Genomic_DNA"/>
</dbReference>
<evidence type="ECO:0000259" key="7">
    <source>
        <dbReference type="Pfam" id="PF14322"/>
    </source>
</evidence>
<protein>
    <recommendedName>
        <fullName evidence="10">RagB/SusD family nutrient uptake outer membrane protein</fullName>
    </recommendedName>
</protein>
<dbReference type="Gene3D" id="1.25.40.390">
    <property type="match status" value="1"/>
</dbReference>